<evidence type="ECO:0000259" key="6">
    <source>
        <dbReference type="Pfam" id="PF13193"/>
    </source>
</evidence>
<keyword evidence="4" id="KW-0576">Peroxisome</keyword>
<protein>
    <submittedName>
        <fullName evidence="7">Uncharacterized protein</fullName>
    </submittedName>
</protein>
<dbReference type="InterPro" id="IPR045851">
    <property type="entry name" value="AMP-bd_C_sf"/>
</dbReference>
<feature type="domain" description="AMP-dependent synthetase/ligase" evidence="5">
    <location>
        <begin position="83"/>
        <end position="457"/>
    </location>
</feature>
<dbReference type="GO" id="GO:0005777">
    <property type="term" value="C:peroxisome"/>
    <property type="evidence" value="ECO:0007669"/>
    <property type="project" value="UniProtKB-SubCell"/>
</dbReference>
<dbReference type="InterPro" id="IPR042099">
    <property type="entry name" value="ANL_N_sf"/>
</dbReference>
<dbReference type="InterPro" id="IPR000873">
    <property type="entry name" value="AMP-dep_synth/lig_dom"/>
</dbReference>
<dbReference type="GO" id="GO:0016405">
    <property type="term" value="F:CoA-ligase activity"/>
    <property type="evidence" value="ECO:0007669"/>
    <property type="project" value="TreeGrafter"/>
</dbReference>
<dbReference type="Gene3D" id="3.30.300.30">
    <property type="match status" value="1"/>
</dbReference>
<dbReference type="AlphaFoldDB" id="A0A7R8WCW9"/>
<dbReference type="SUPFAM" id="SSF56801">
    <property type="entry name" value="Acetyl-CoA synthetase-like"/>
    <property type="match status" value="1"/>
</dbReference>
<accession>A0A7R8WCW9</accession>
<dbReference type="Gene3D" id="3.40.50.12780">
    <property type="entry name" value="N-terminal domain of ligase-like"/>
    <property type="match status" value="1"/>
</dbReference>
<dbReference type="PANTHER" id="PTHR24096">
    <property type="entry name" value="LONG-CHAIN-FATTY-ACID--COA LIGASE"/>
    <property type="match status" value="1"/>
</dbReference>
<organism evidence="7">
    <name type="scientific">Cyprideis torosa</name>
    <dbReference type="NCBI Taxonomy" id="163714"/>
    <lineage>
        <taxon>Eukaryota</taxon>
        <taxon>Metazoa</taxon>
        <taxon>Ecdysozoa</taxon>
        <taxon>Arthropoda</taxon>
        <taxon>Crustacea</taxon>
        <taxon>Oligostraca</taxon>
        <taxon>Ostracoda</taxon>
        <taxon>Podocopa</taxon>
        <taxon>Podocopida</taxon>
        <taxon>Cytherocopina</taxon>
        <taxon>Cytheroidea</taxon>
        <taxon>Cytherideidae</taxon>
        <taxon>Cyprideis</taxon>
    </lineage>
</organism>
<dbReference type="PROSITE" id="PS00455">
    <property type="entry name" value="AMP_BINDING"/>
    <property type="match status" value="1"/>
</dbReference>
<dbReference type="EMBL" id="OB662016">
    <property type="protein sequence ID" value="CAD7229342.1"/>
    <property type="molecule type" value="Genomic_DNA"/>
</dbReference>
<dbReference type="Pfam" id="PF00501">
    <property type="entry name" value="AMP-binding"/>
    <property type="match status" value="1"/>
</dbReference>
<keyword evidence="3" id="KW-0436">Ligase</keyword>
<sequence length="601" mass="66241">MQSPFHHTASDNDSRPLVKTMSALVRLGRLVSRGFSPQKFSRRCLIQVSSNNVVCSTIRTRIPDDLTVPEFCYQNLDRISEMLAVTDGVRGTRKTHGDIQREATQFGGSLLELGMMKGDVLSVLLNNCPEYSVAFFGSNTAGIIFSPLNPNYSPEEIAGLLDLSGSSFVLTEGAILNVVMEALKLCKARVKGLIAAHTQPELVKKHSNQGLPFFDFDDLVRRGRTDWSQPKIDPQRDLSILPFSSGTTGFPKGVMLTHGNLVANLAQINEPKVSHFISLEEGTDMLIGLLPYFHIYGLICILCSGSYHGAHTVTLDKLHPPVFMKIIREYRPTVLHLVPPLLNFLLNYPDAKADDFTSIRVFLCGAAPVSSNLFFYSSRFLHKALSVRALIPEGYGMTEASPVTHLTPPSKPKYGSCGLPVPNTEAVIRDISTGENLPANKRGEICIRGPQVMKGYWNNEEATAATIDEEGWLRTGDVGLFDEDGYFWVVDRVKELIKVKGLQVAPAELENLLLKHPRIADCAVIGVPDAEVGERPRAYVVARGQITEQEVAEHVKEHLSAHKHLTGGVELVEVIPKSATGKILRRELKDGYLKRLDGGQK</sequence>
<evidence type="ECO:0000256" key="2">
    <source>
        <dbReference type="ARBA" id="ARBA00006432"/>
    </source>
</evidence>
<evidence type="ECO:0000313" key="7">
    <source>
        <dbReference type="EMBL" id="CAD7229342.1"/>
    </source>
</evidence>
<comment type="subcellular location">
    <subcellularLocation>
        <location evidence="1">Peroxisome</location>
    </subcellularLocation>
</comment>
<dbReference type="Pfam" id="PF13193">
    <property type="entry name" value="AMP-binding_C"/>
    <property type="match status" value="1"/>
</dbReference>
<reference evidence="7" key="1">
    <citation type="submission" date="2020-11" db="EMBL/GenBank/DDBJ databases">
        <authorList>
            <person name="Tran Van P."/>
        </authorList>
    </citation>
    <scope>NUCLEOTIDE SEQUENCE</scope>
</reference>
<evidence type="ECO:0000256" key="4">
    <source>
        <dbReference type="ARBA" id="ARBA00023140"/>
    </source>
</evidence>
<comment type="similarity">
    <text evidence="2">Belongs to the ATP-dependent AMP-binding enzyme family.</text>
</comment>
<dbReference type="PANTHER" id="PTHR24096:SF149">
    <property type="entry name" value="AMP-BINDING DOMAIN-CONTAINING PROTEIN-RELATED"/>
    <property type="match status" value="1"/>
</dbReference>
<gene>
    <name evidence="7" type="ORF">CTOB1V02_LOCUS7214</name>
</gene>
<proteinExistence type="inferred from homology"/>
<evidence type="ECO:0000259" key="5">
    <source>
        <dbReference type="Pfam" id="PF00501"/>
    </source>
</evidence>
<evidence type="ECO:0000256" key="3">
    <source>
        <dbReference type="ARBA" id="ARBA00022598"/>
    </source>
</evidence>
<name>A0A7R8WCW9_9CRUS</name>
<evidence type="ECO:0000256" key="1">
    <source>
        <dbReference type="ARBA" id="ARBA00004275"/>
    </source>
</evidence>
<dbReference type="InterPro" id="IPR020845">
    <property type="entry name" value="AMP-binding_CS"/>
</dbReference>
<dbReference type="OrthoDB" id="10253869at2759"/>
<feature type="domain" description="AMP-binding enzyme C-terminal" evidence="6">
    <location>
        <begin position="508"/>
        <end position="582"/>
    </location>
</feature>
<dbReference type="FunFam" id="3.30.300.30:FF:000007">
    <property type="entry name" value="4-coumarate--CoA ligase 2"/>
    <property type="match status" value="1"/>
</dbReference>
<dbReference type="InterPro" id="IPR025110">
    <property type="entry name" value="AMP-bd_C"/>
</dbReference>
<dbReference type="CDD" id="cd05911">
    <property type="entry name" value="Firefly_Luc_like"/>
    <property type="match status" value="1"/>
</dbReference>